<dbReference type="InterPro" id="IPR023375">
    <property type="entry name" value="ADC_dom_sf"/>
</dbReference>
<accession>A0A6J6C6K5</accession>
<dbReference type="SUPFAM" id="SSF160104">
    <property type="entry name" value="Acetoacetate decarboxylase-like"/>
    <property type="match status" value="1"/>
</dbReference>
<dbReference type="Pfam" id="PF06314">
    <property type="entry name" value="ADC"/>
    <property type="match status" value="1"/>
</dbReference>
<dbReference type="Gene3D" id="2.40.400.10">
    <property type="entry name" value="Acetoacetate decarboxylase-like"/>
    <property type="match status" value="1"/>
</dbReference>
<sequence length="269" mass="29720">MTAGFMFPRTATGASSVVPSPPWHYSGQMLTIEYRTDPAAVAELLPAPLEPADDDPGAVAVIWADWQSCRDDLQELLDPVRSQYMETFVVVRCKYRGQHYSRCVYIWVDKDFAMVRGHHQGYPKKLGELYLTRPVNVGKAGPRLQPGGRFGATCAAYGRRLIDATFTITGTAESAGFVNALPMLHSRLMPAIEGDGTDSLHELVTMRGYDAEVGTCYSGDATLTFHPSPVEELERIAPIEMIGGFWREVGTSWRAGTTLERHNLPEVQP</sequence>
<proteinExistence type="predicted"/>
<organism evidence="1">
    <name type="scientific">freshwater metagenome</name>
    <dbReference type="NCBI Taxonomy" id="449393"/>
    <lineage>
        <taxon>unclassified sequences</taxon>
        <taxon>metagenomes</taxon>
        <taxon>ecological metagenomes</taxon>
    </lineage>
</organism>
<name>A0A6J6C6K5_9ZZZZ</name>
<protein>
    <submittedName>
        <fullName evidence="1">Unannotated protein</fullName>
    </submittedName>
</protein>
<dbReference type="AlphaFoldDB" id="A0A6J6C6K5"/>
<dbReference type="GO" id="GO:0016829">
    <property type="term" value="F:lyase activity"/>
    <property type="evidence" value="ECO:0007669"/>
    <property type="project" value="InterPro"/>
</dbReference>
<dbReference type="EMBL" id="CAEZSR010000015">
    <property type="protein sequence ID" value="CAB4546249.1"/>
    <property type="molecule type" value="Genomic_DNA"/>
</dbReference>
<gene>
    <name evidence="1" type="ORF">UFOPK1493_00701</name>
</gene>
<reference evidence="1" key="1">
    <citation type="submission" date="2020-05" db="EMBL/GenBank/DDBJ databases">
        <authorList>
            <person name="Chiriac C."/>
            <person name="Salcher M."/>
            <person name="Ghai R."/>
            <person name="Kavagutti S V."/>
        </authorList>
    </citation>
    <scope>NUCLEOTIDE SEQUENCE</scope>
</reference>
<evidence type="ECO:0000313" key="1">
    <source>
        <dbReference type="EMBL" id="CAB4546249.1"/>
    </source>
</evidence>
<dbReference type="InterPro" id="IPR010451">
    <property type="entry name" value="Acetoacetate_decarboxylase"/>
</dbReference>